<evidence type="ECO:0000313" key="2">
    <source>
        <dbReference type="EMBL" id="HIV39072.1"/>
    </source>
</evidence>
<keyword evidence="1" id="KW-0175">Coiled coil</keyword>
<dbReference type="Proteomes" id="UP000886814">
    <property type="component" value="Unassembled WGS sequence"/>
</dbReference>
<name>A0A9D1PEW9_9FIRM</name>
<dbReference type="InterPro" id="IPR038495">
    <property type="entry name" value="ATPase_E_C"/>
</dbReference>
<accession>A0A9D1PEW9</accession>
<protein>
    <submittedName>
        <fullName evidence="2">V-type ATP synthase subunit E</fullName>
    </submittedName>
</protein>
<dbReference type="SUPFAM" id="SSF160527">
    <property type="entry name" value="V-type ATPase subunit E-like"/>
    <property type="match status" value="1"/>
</dbReference>
<gene>
    <name evidence="2" type="ORF">H9747_08765</name>
</gene>
<evidence type="ECO:0000256" key="1">
    <source>
        <dbReference type="SAM" id="Coils"/>
    </source>
</evidence>
<feature type="coiled-coil region" evidence="1">
    <location>
        <begin position="23"/>
        <end position="95"/>
    </location>
</feature>
<comment type="caution">
    <text evidence="2">The sequence shown here is derived from an EMBL/GenBank/DDBJ whole genome shotgun (WGS) entry which is preliminary data.</text>
</comment>
<reference evidence="2" key="1">
    <citation type="journal article" date="2021" name="PeerJ">
        <title>Extensive microbial diversity within the chicken gut microbiome revealed by metagenomics and culture.</title>
        <authorList>
            <person name="Gilroy R."/>
            <person name="Ravi A."/>
            <person name="Getino M."/>
            <person name="Pursley I."/>
            <person name="Horton D.L."/>
            <person name="Alikhan N.F."/>
            <person name="Baker D."/>
            <person name="Gharbi K."/>
            <person name="Hall N."/>
            <person name="Watson M."/>
            <person name="Adriaenssens E.M."/>
            <person name="Foster-Nyarko E."/>
            <person name="Jarju S."/>
            <person name="Secka A."/>
            <person name="Antonio M."/>
            <person name="Oren A."/>
            <person name="Chaudhuri R.R."/>
            <person name="La Ragione R."/>
            <person name="Hildebrand F."/>
            <person name="Pallen M.J."/>
        </authorList>
    </citation>
    <scope>NUCLEOTIDE SEQUENCE</scope>
    <source>
        <strain evidence="2">CHK195-9823</strain>
    </source>
</reference>
<dbReference type="AlphaFoldDB" id="A0A9D1PEW9"/>
<dbReference type="EMBL" id="DXIQ01000055">
    <property type="protein sequence ID" value="HIV39072.1"/>
    <property type="molecule type" value="Genomic_DNA"/>
</dbReference>
<proteinExistence type="predicted"/>
<dbReference type="Gene3D" id="3.30.2320.30">
    <property type="entry name" value="ATP synthase, E subunit, C-terminal"/>
    <property type="match status" value="1"/>
</dbReference>
<evidence type="ECO:0000313" key="3">
    <source>
        <dbReference type="Proteomes" id="UP000886814"/>
    </source>
</evidence>
<reference evidence="2" key="2">
    <citation type="submission" date="2021-04" db="EMBL/GenBank/DDBJ databases">
        <authorList>
            <person name="Gilroy R."/>
        </authorList>
    </citation>
    <scope>NUCLEOTIDE SEQUENCE</scope>
    <source>
        <strain evidence="2">CHK195-9823</strain>
    </source>
</reference>
<organism evidence="2 3">
    <name type="scientific">Candidatus Blautia stercorigallinarum</name>
    <dbReference type="NCBI Taxonomy" id="2838501"/>
    <lineage>
        <taxon>Bacteria</taxon>
        <taxon>Bacillati</taxon>
        <taxon>Bacillota</taxon>
        <taxon>Clostridia</taxon>
        <taxon>Lachnospirales</taxon>
        <taxon>Lachnospiraceae</taxon>
        <taxon>Blautia</taxon>
    </lineage>
</organism>
<sequence>MTTEEKLRHFYEVSIESAKEEAAKAISQYRDSLEGELEKHKKEKKAASENQFKIESESAAREINKALSSEHLHIKRRLSKKHQELEEKLFQEIEEMLKAFLSGPEYADWLEDKVKRALKTAEGDQVEIYLSSGDEALAEELEKRTGIRPQLSQDSFLGGIRAVIPEKNILIDYTLLTALESEKENFNFDGGLKHE</sequence>